<protein>
    <submittedName>
        <fullName evidence="2">Os11g0153100 protein</fullName>
    </submittedName>
</protein>
<dbReference type="EMBL" id="AP008217">
    <property type="protein sequence ID" value="BAH95086.1"/>
    <property type="molecule type" value="Genomic_DNA"/>
</dbReference>
<dbReference type="KEGG" id="dosa:Os11g0153100"/>
<evidence type="ECO:0000256" key="1">
    <source>
        <dbReference type="SAM" id="MobiDB-lite"/>
    </source>
</evidence>
<feature type="compositionally biased region" description="Basic residues" evidence="1">
    <location>
        <begin position="93"/>
        <end position="103"/>
    </location>
</feature>
<organism evidence="2 3">
    <name type="scientific">Oryza sativa subsp. japonica</name>
    <name type="common">Rice</name>
    <dbReference type="NCBI Taxonomy" id="39947"/>
    <lineage>
        <taxon>Eukaryota</taxon>
        <taxon>Viridiplantae</taxon>
        <taxon>Streptophyta</taxon>
        <taxon>Embryophyta</taxon>
        <taxon>Tracheophyta</taxon>
        <taxon>Spermatophyta</taxon>
        <taxon>Magnoliopsida</taxon>
        <taxon>Liliopsida</taxon>
        <taxon>Poales</taxon>
        <taxon>Poaceae</taxon>
        <taxon>BOP clade</taxon>
        <taxon>Oryzoideae</taxon>
        <taxon>Oryzeae</taxon>
        <taxon>Oryzinae</taxon>
        <taxon>Oryza</taxon>
        <taxon>Oryza sativa</taxon>
    </lineage>
</organism>
<sequence length="143" mass="15653">GGRQRRKRGGGWRQVAAAGGDGAVQRWQRWEAASTAMAALSPPWQRRAAASAACGGRPEVPSLRQIQREEGLRSRATTKCAGRLGAVPAAAPRRARPQARRPRQALPPPHVACNPTCLLLPFVCQQIHTPSFYKMFDTVNFFK</sequence>
<reference evidence="2 3" key="1">
    <citation type="journal article" date="2005" name="Nature">
        <title>The map-based sequence of the rice genome.</title>
        <authorList>
            <consortium name="International rice genome sequencing project (IRGSP)"/>
            <person name="Matsumoto T."/>
            <person name="Wu J."/>
            <person name="Kanamori H."/>
            <person name="Katayose Y."/>
            <person name="Fujisawa M."/>
            <person name="Namiki N."/>
            <person name="Mizuno H."/>
            <person name="Yamamoto K."/>
            <person name="Antonio B.A."/>
            <person name="Baba T."/>
            <person name="Sakata K."/>
            <person name="Nagamura Y."/>
            <person name="Aoki H."/>
            <person name="Arikawa K."/>
            <person name="Arita K."/>
            <person name="Bito T."/>
            <person name="Chiden Y."/>
            <person name="Fujitsuka N."/>
            <person name="Fukunaka R."/>
            <person name="Hamada M."/>
            <person name="Harada C."/>
            <person name="Hayashi A."/>
            <person name="Hijishita S."/>
            <person name="Honda M."/>
            <person name="Hosokawa S."/>
            <person name="Ichikawa Y."/>
            <person name="Idonuma A."/>
            <person name="Iijima M."/>
            <person name="Ikeda M."/>
            <person name="Ikeno M."/>
            <person name="Ito K."/>
            <person name="Ito S."/>
            <person name="Ito T."/>
            <person name="Ito Y."/>
            <person name="Ito Y."/>
            <person name="Iwabuchi A."/>
            <person name="Kamiya K."/>
            <person name="Karasawa W."/>
            <person name="Kurita K."/>
            <person name="Katagiri S."/>
            <person name="Kikuta A."/>
            <person name="Kobayashi H."/>
            <person name="Kobayashi N."/>
            <person name="Machita K."/>
            <person name="Maehara T."/>
            <person name="Masukawa M."/>
            <person name="Mizubayashi T."/>
            <person name="Mukai Y."/>
            <person name="Nagasaki H."/>
            <person name="Nagata Y."/>
            <person name="Naito S."/>
            <person name="Nakashima M."/>
            <person name="Nakama Y."/>
            <person name="Nakamichi Y."/>
            <person name="Nakamura M."/>
            <person name="Meguro A."/>
            <person name="Negishi M."/>
            <person name="Ohta I."/>
            <person name="Ohta T."/>
            <person name="Okamoto M."/>
            <person name="Ono N."/>
            <person name="Saji S."/>
            <person name="Sakaguchi M."/>
            <person name="Sakai K."/>
            <person name="Shibata M."/>
            <person name="Shimokawa T."/>
            <person name="Song J."/>
            <person name="Takazaki Y."/>
            <person name="Terasawa K."/>
            <person name="Tsugane M."/>
            <person name="Tsuji K."/>
            <person name="Ueda S."/>
            <person name="Waki K."/>
            <person name="Yamagata H."/>
            <person name="Yamamoto M."/>
            <person name="Yamamoto S."/>
            <person name="Yamane H."/>
            <person name="Yoshiki S."/>
            <person name="Yoshihara R."/>
            <person name="Yukawa K."/>
            <person name="Zhong H."/>
            <person name="Yano M."/>
            <person name="Yuan Q."/>
            <person name="Ouyang S."/>
            <person name="Liu J."/>
            <person name="Jones K.M."/>
            <person name="Gansberger K."/>
            <person name="Moffat K."/>
            <person name="Hill J."/>
            <person name="Bera J."/>
            <person name="Fadrosh D."/>
            <person name="Jin S."/>
            <person name="Johri S."/>
            <person name="Kim M."/>
            <person name="Overton L."/>
            <person name="Reardon M."/>
            <person name="Tsitrin T."/>
            <person name="Vuong H."/>
            <person name="Weaver B."/>
            <person name="Ciecko A."/>
            <person name="Tallon L."/>
            <person name="Jackson J."/>
            <person name="Pai G."/>
            <person name="Aken S.V."/>
            <person name="Utterback T."/>
            <person name="Reidmuller S."/>
            <person name="Feldblyum T."/>
            <person name="Hsiao J."/>
            <person name="Zismann V."/>
            <person name="Iobst S."/>
            <person name="de Vazeille A.R."/>
            <person name="Buell C.R."/>
            <person name="Ying K."/>
            <person name="Li Y."/>
            <person name="Lu T."/>
            <person name="Huang Y."/>
            <person name="Zhao Q."/>
            <person name="Feng Q."/>
            <person name="Zhang L."/>
            <person name="Zhu J."/>
            <person name="Weng Q."/>
            <person name="Mu J."/>
            <person name="Lu Y."/>
            <person name="Fan D."/>
            <person name="Liu Y."/>
            <person name="Guan J."/>
            <person name="Zhang Y."/>
            <person name="Yu S."/>
            <person name="Liu X."/>
            <person name="Zhang Y."/>
            <person name="Hong G."/>
            <person name="Han B."/>
            <person name="Choisne N."/>
            <person name="Demange N."/>
            <person name="Orjeda G."/>
            <person name="Samain S."/>
            <person name="Cattolico L."/>
            <person name="Pelletier E."/>
            <person name="Couloux A."/>
            <person name="Segurens B."/>
            <person name="Wincker P."/>
            <person name="D'Hont A."/>
            <person name="Scarpelli C."/>
            <person name="Weissenbach J."/>
            <person name="Salanoubat M."/>
            <person name="Quetier F."/>
            <person name="Yu Y."/>
            <person name="Kim H.R."/>
            <person name="Rambo T."/>
            <person name="Currie J."/>
            <person name="Collura K."/>
            <person name="Luo M."/>
            <person name="Yang T."/>
            <person name="Ammiraju J.S.S."/>
            <person name="Engler F."/>
            <person name="Soderlund C."/>
            <person name="Wing R.A."/>
            <person name="Palmer L.E."/>
            <person name="de la Bastide M."/>
            <person name="Spiegel L."/>
            <person name="Nascimento L."/>
            <person name="Zutavern T."/>
            <person name="O'Shaughnessy A."/>
            <person name="Dike S."/>
            <person name="Dedhia N."/>
            <person name="Preston R."/>
            <person name="Balija V."/>
            <person name="McCombie W.R."/>
            <person name="Chow T."/>
            <person name="Chen H."/>
            <person name="Chung M."/>
            <person name="Chen C."/>
            <person name="Shaw J."/>
            <person name="Wu H."/>
            <person name="Hsiao K."/>
            <person name="Chao Y."/>
            <person name="Chu M."/>
            <person name="Cheng C."/>
            <person name="Hour A."/>
            <person name="Lee P."/>
            <person name="Lin S."/>
            <person name="Lin Y."/>
            <person name="Liou J."/>
            <person name="Liu S."/>
            <person name="Hsing Y."/>
            <person name="Raghuvanshi S."/>
            <person name="Mohanty A."/>
            <person name="Bharti A.K."/>
            <person name="Gaur A."/>
            <person name="Gupta V."/>
            <person name="Kumar D."/>
            <person name="Ravi V."/>
            <person name="Vij S."/>
            <person name="Kapur A."/>
            <person name="Khurana P."/>
            <person name="Khurana P."/>
            <person name="Khurana J.P."/>
            <person name="Tyagi A.K."/>
            <person name="Gaikwad K."/>
            <person name="Singh A."/>
            <person name="Dalal V."/>
            <person name="Srivastava S."/>
            <person name="Dixit A."/>
            <person name="Pal A.K."/>
            <person name="Ghazi I.A."/>
            <person name="Yadav M."/>
            <person name="Pandit A."/>
            <person name="Bhargava A."/>
            <person name="Sureshbabu K."/>
            <person name="Batra K."/>
            <person name="Sharma T.R."/>
            <person name="Mohapatra T."/>
            <person name="Singh N.K."/>
            <person name="Messing J."/>
            <person name="Nelson A.B."/>
            <person name="Fuks G."/>
            <person name="Kavchok S."/>
            <person name="Keizer G."/>
            <person name="Linton E."/>
            <person name="Llaca V."/>
            <person name="Song R."/>
            <person name="Tanyolac B."/>
            <person name="Young S."/>
            <person name="Ho-Il K."/>
            <person name="Hahn J.H."/>
            <person name="Sangsakoo G."/>
            <person name="Vanavichit A."/>
            <person name="de Mattos Luiz.A.T."/>
            <person name="Zimmer P.D."/>
            <person name="Malone G."/>
            <person name="Dellagostin O."/>
            <person name="de Oliveira A.C."/>
            <person name="Bevan M."/>
            <person name="Bancroft I."/>
            <person name="Minx P."/>
            <person name="Cordum H."/>
            <person name="Wilson R."/>
            <person name="Cheng Z."/>
            <person name="Jin W."/>
            <person name="Jiang J."/>
            <person name="Leong S.A."/>
            <person name="Iwama H."/>
            <person name="Gojobori T."/>
            <person name="Itoh T."/>
            <person name="Niimura Y."/>
            <person name="Fujii Y."/>
            <person name="Habara T."/>
            <person name="Sakai H."/>
            <person name="Sato Y."/>
            <person name="Wilson G."/>
            <person name="Kumar K."/>
            <person name="McCouch S."/>
            <person name="Juretic N."/>
            <person name="Hoen D."/>
            <person name="Wright S."/>
            <person name="Bruskiewich R."/>
            <person name="Bureau T."/>
            <person name="Miyao A."/>
            <person name="Hirochika H."/>
            <person name="Nishikawa T."/>
            <person name="Kadowaki K."/>
            <person name="Sugiura M."/>
            <person name="Burr B."/>
            <person name="Sasaki T."/>
        </authorList>
    </citation>
    <scope>NUCLEOTIDE SEQUENCE [LARGE SCALE GENOMIC DNA]</scope>
    <source>
        <strain evidence="3">cv. Nipponbare</strain>
    </source>
</reference>
<feature type="non-terminal residue" evidence="2">
    <location>
        <position position="143"/>
    </location>
</feature>
<feature type="compositionally biased region" description="Low complexity" evidence="1">
    <location>
        <begin position="81"/>
        <end position="92"/>
    </location>
</feature>
<reference evidence="3" key="2">
    <citation type="journal article" date="2008" name="Nucleic Acids Res.">
        <title>The rice annotation project database (RAP-DB): 2008 update.</title>
        <authorList>
            <consortium name="The rice annotation project (RAP)"/>
        </authorList>
    </citation>
    <scope>GENOME REANNOTATION</scope>
    <source>
        <strain evidence="3">cv. Nipponbare</strain>
    </source>
</reference>
<gene>
    <name evidence="2" type="ordered locus">Os11g0153100</name>
</gene>
<feature type="region of interest" description="Disordered" evidence="1">
    <location>
        <begin position="49"/>
        <end position="107"/>
    </location>
</feature>
<feature type="region of interest" description="Disordered" evidence="1">
    <location>
        <begin position="1"/>
        <end position="21"/>
    </location>
</feature>
<evidence type="ECO:0000313" key="2">
    <source>
        <dbReference type="EMBL" id="BAH95086.1"/>
    </source>
</evidence>
<dbReference type="Gramene" id="Os11t0153100-01">
    <property type="protein sequence ID" value="Os11t0153100-01"/>
    <property type="gene ID" value="Os11g0153100"/>
</dbReference>
<feature type="non-terminal residue" evidence="2">
    <location>
        <position position="1"/>
    </location>
</feature>
<name>A0A0N7KSG2_ORYSJ</name>
<dbReference type="AlphaFoldDB" id="A0A0N7KSG2"/>
<accession>A0A0N7KSG2</accession>
<feature type="compositionally biased region" description="Basic residues" evidence="1">
    <location>
        <begin position="1"/>
        <end position="10"/>
    </location>
</feature>
<dbReference type="Proteomes" id="UP000000763">
    <property type="component" value="Chromosome 11"/>
</dbReference>
<evidence type="ECO:0000313" key="3">
    <source>
        <dbReference type="Proteomes" id="UP000000763"/>
    </source>
</evidence>
<proteinExistence type="predicted"/>